<organism evidence="2 3">
    <name type="scientific">Eumeta variegata</name>
    <name type="common">Bagworm moth</name>
    <name type="synonym">Eumeta japonica</name>
    <dbReference type="NCBI Taxonomy" id="151549"/>
    <lineage>
        <taxon>Eukaryota</taxon>
        <taxon>Metazoa</taxon>
        <taxon>Ecdysozoa</taxon>
        <taxon>Arthropoda</taxon>
        <taxon>Hexapoda</taxon>
        <taxon>Insecta</taxon>
        <taxon>Pterygota</taxon>
        <taxon>Neoptera</taxon>
        <taxon>Endopterygota</taxon>
        <taxon>Lepidoptera</taxon>
        <taxon>Glossata</taxon>
        <taxon>Ditrysia</taxon>
        <taxon>Tineoidea</taxon>
        <taxon>Psychidae</taxon>
        <taxon>Oiketicinae</taxon>
        <taxon>Eumeta</taxon>
    </lineage>
</organism>
<reference evidence="2 3" key="1">
    <citation type="journal article" date="2019" name="Commun. Biol.">
        <title>The bagworm genome reveals a unique fibroin gene that provides high tensile strength.</title>
        <authorList>
            <person name="Kono N."/>
            <person name="Nakamura H."/>
            <person name="Ohtoshi R."/>
            <person name="Tomita M."/>
            <person name="Numata K."/>
            <person name="Arakawa K."/>
        </authorList>
    </citation>
    <scope>NUCLEOTIDE SEQUENCE [LARGE SCALE GENOMIC DNA]</scope>
</reference>
<accession>A0A4C1V7N1</accession>
<feature type="transmembrane region" description="Helical" evidence="1">
    <location>
        <begin position="46"/>
        <end position="67"/>
    </location>
</feature>
<keyword evidence="3" id="KW-1185">Reference proteome</keyword>
<dbReference type="Proteomes" id="UP000299102">
    <property type="component" value="Unassembled WGS sequence"/>
</dbReference>
<gene>
    <name evidence="2" type="ORF">EVAR_94035_1</name>
</gene>
<keyword evidence="1" id="KW-1133">Transmembrane helix</keyword>
<keyword evidence="1" id="KW-0812">Transmembrane</keyword>
<keyword evidence="1" id="KW-0472">Membrane</keyword>
<dbReference type="EMBL" id="BGZK01000283">
    <property type="protein sequence ID" value="GBP34024.1"/>
    <property type="molecule type" value="Genomic_DNA"/>
</dbReference>
<dbReference type="AlphaFoldDB" id="A0A4C1V7N1"/>
<evidence type="ECO:0000313" key="2">
    <source>
        <dbReference type="EMBL" id="GBP34024.1"/>
    </source>
</evidence>
<protein>
    <submittedName>
        <fullName evidence="2">Uncharacterized protein</fullName>
    </submittedName>
</protein>
<evidence type="ECO:0000256" key="1">
    <source>
        <dbReference type="SAM" id="Phobius"/>
    </source>
</evidence>
<sequence>MAAHTKDSAKRCEHDPLLRVCGGDGRPPSVVTASPKRSVFDRWPEIMSACWMTVVLLCICFLTLYVLGAVLTKRQGLVVQYVKEREPRHQLGDCNKNVYYHYVVERGMTVDFIRFSSYLAKMAMLYRNLRFNVIFLTADPVRKISLRPKPSRFTQLLAPTLVSSSNPKMDEENAQELRTFLAVHRNVNVTIVPIGKHMASTPLKDKWRGSPSTWIAFYARVASVWRYGGIGVDLATANAEYLTQSRPDARKMAVFTEHNDGNYDHFHVDTARDMFQRVQNEDLPILLYLFKFMFELFDQSIPLFDTNNSIAIIDKNDYEKKNVVSKTPVNKASIESGVKISDKKRESNDTIIKHVYKTRSNHSDTPLLVKSSMNVGLGVEDVKNSTPGATVDEAKEISTLGVSKRQNRPRFVPGGDYEMLPPIYLYRFSLSSNEAGDSHGSKTNQRCHARDYRYTEINKRKVDHRKCALTLDLNGNFVSSLSRLHPLLGHIIYANYRPTSPRFAIEDALMAHCSTSDSYNNYCKYISLM</sequence>
<proteinExistence type="predicted"/>
<name>A0A4C1V7N1_EUMVA</name>
<dbReference type="OrthoDB" id="6768668at2759"/>
<evidence type="ECO:0000313" key="3">
    <source>
        <dbReference type="Proteomes" id="UP000299102"/>
    </source>
</evidence>
<comment type="caution">
    <text evidence="2">The sequence shown here is derived from an EMBL/GenBank/DDBJ whole genome shotgun (WGS) entry which is preliminary data.</text>
</comment>